<feature type="region of interest" description="Disordered" evidence="1">
    <location>
        <begin position="742"/>
        <end position="768"/>
    </location>
</feature>
<dbReference type="AlphaFoldDB" id="A0A944M6B9"/>
<evidence type="ECO:0000256" key="1">
    <source>
        <dbReference type="SAM" id="MobiDB-lite"/>
    </source>
</evidence>
<protein>
    <submittedName>
        <fullName evidence="2">Baseplate assembly protein</fullName>
    </submittedName>
</protein>
<gene>
    <name evidence="2" type="ORF">KME65_03480</name>
</gene>
<comment type="caution">
    <text evidence="2">The sequence shown here is derived from an EMBL/GenBank/DDBJ whole genome shotgun (WGS) entry which is preliminary data.</text>
</comment>
<dbReference type="NCBIfam" id="TIGR02243">
    <property type="entry name" value="putative baseplate assembly protein"/>
    <property type="match status" value="1"/>
</dbReference>
<dbReference type="EMBL" id="JAHHGM010000002">
    <property type="protein sequence ID" value="MBT2988004.1"/>
    <property type="molecule type" value="Genomic_DNA"/>
</dbReference>
<evidence type="ECO:0000313" key="2">
    <source>
        <dbReference type="EMBL" id="MBT2988004.1"/>
    </source>
</evidence>
<organism evidence="2 3">
    <name type="scientific">Candidatus Thiodiazotropha taylori</name>
    <dbReference type="NCBI Taxonomy" id="2792791"/>
    <lineage>
        <taxon>Bacteria</taxon>
        <taxon>Pseudomonadati</taxon>
        <taxon>Pseudomonadota</taxon>
        <taxon>Gammaproteobacteria</taxon>
        <taxon>Chromatiales</taxon>
        <taxon>Sedimenticolaceae</taxon>
        <taxon>Candidatus Thiodiazotropha</taxon>
    </lineage>
</organism>
<accession>A0A944M6B9</accession>
<sequence>MNMASLPDIRLDDRNWEELRDELVRRIPVHSEAWTDHNPSDPGIVLLELFAYLGENLLYRMNRAPEKARREFLNLLNIPLQTAALAKALVRFELPKGQDAPVNLPFGGSAPRTLVSAGKIEFQVSDELTVLPLETRAYVKQPVAEPASEIVGAEGMDFLLQDHYAAAGKIAPSMSSHGYYQSVPLPEVESGILPPVTAIAATLDRTLWIALLAPQPLIKGFEDGILLSRMQQLRLAIAGKSLSIGVRVDDALCGAEDHRACPEPGSEADRLPLDWHIGTGRFNPADQPLVENIVYQRLTVVSDQTEGLTRSGVVRLQLPPAQPGGVTQFNDWAGLLDPDLLGVGELPPRLEQADDQARVLTWIRVRRPGEDAPQPRLHHLAGNTVAVEQAVTAAGELLGYGSGQTAQQVQVSKSPLLADTLLLQLREAGQWENWQQTESLTLSLPDDRHYELDLNSGVIRFGDGIHGRIPRPGEAMRCLSYRYGGGVAGNVPAEAINKVRAEGSASSLKCSNTFAASGGADGETIPDAIDRIPRWMRHRERAVAAEDFVELAQNTPGVDIGRVHVLPRHKPHERIDQVPGVVTLVIVPAYDPLHPDEPVPDQMMLRRVCEELEFRRLVTTELYVTPPQYVPLWVSVAFEIEAGYGFETVRRWIELAVRQYLAPLPPYGPAGEGWPFGRAVSAADVEAAVLKVEGVRLVAEVLLEGDEIDATGEVTTRNGKIRLHPWQLPVLRGVQVAAAEKAEPIEREEPAAGGDPDQFPVPVEREEC</sequence>
<proteinExistence type="predicted"/>
<dbReference type="Proteomes" id="UP000770889">
    <property type="component" value="Unassembled WGS sequence"/>
</dbReference>
<dbReference type="InterPro" id="IPR011749">
    <property type="entry name" value="CHP02243"/>
</dbReference>
<reference evidence="2 3" key="1">
    <citation type="submission" date="2021-05" db="EMBL/GenBank/DDBJ databases">
        <title>Genetic and Functional Diversity in Clade A Lucinid endosymbionts from the Bahamas.</title>
        <authorList>
            <person name="Giani N.M."/>
            <person name="Engel A.S."/>
            <person name="Campbell B.J."/>
        </authorList>
    </citation>
    <scope>NUCLEOTIDE SEQUENCE [LARGE SCALE GENOMIC DNA]</scope>
    <source>
        <strain evidence="2">LUC16012Gg_MoonRockCtena</strain>
    </source>
</reference>
<name>A0A944M6B9_9GAMM</name>
<evidence type="ECO:0000313" key="3">
    <source>
        <dbReference type="Proteomes" id="UP000770889"/>
    </source>
</evidence>